<evidence type="ECO:0000313" key="6">
    <source>
        <dbReference type="Proteomes" id="UP000557392"/>
    </source>
</evidence>
<dbReference type="InterPro" id="IPR002347">
    <property type="entry name" value="SDR_fam"/>
</dbReference>
<keyword evidence="6" id="KW-1185">Reference proteome</keyword>
<evidence type="ECO:0000256" key="1">
    <source>
        <dbReference type="ARBA" id="ARBA00006484"/>
    </source>
</evidence>
<dbReference type="PRINTS" id="PR00080">
    <property type="entry name" value="SDRFAMILY"/>
</dbReference>
<evidence type="ECO:0000313" key="5">
    <source>
        <dbReference type="EMBL" id="MBB4097413.1"/>
    </source>
</evidence>
<gene>
    <name evidence="5" type="ORF">GGR46_000946</name>
</gene>
<dbReference type="SUPFAM" id="SSF51735">
    <property type="entry name" value="NAD(P)-binding Rossmann-fold domains"/>
    <property type="match status" value="1"/>
</dbReference>
<dbReference type="EMBL" id="JACIEH010000001">
    <property type="protein sequence ID" value="MBB4097413.1"/>
    <property type="molecule type" value="Genomic_DNA"/>
</dbReference>
<reference evidence="5 6" key="1">
    <citation type="submission" date="2020-08" db="EMBL/GenBank/DDBJ databases">
        <title>Genomic Encyclopedia of Type Strains, Phase IV (KMG-IV): sequencing the most valuable type-strain genomes for metagenomic binning, comparative biology and taxonomic classification.</title>
        <authorList>
            <person name="Goeker M."/>
        </authorList>
    </citation>
    <scope>NUCLEOTIDE SEQUENCE [LARGE SCALE GENOMIC DNA]</scope>
    <source>
        <strain evidence="5 6">DSM 101806</strain>
    </source>
</reference>
<dbReference type="Gene3D" id="3.40.50.720">
    <property type="entry name" value="NAD(P)-binding Rossmann-like Domain"/>
    <property type="match status" value="1"/>
</dbReference>
<dbReference type="Proteomes" id="UP000557392">
    <property type="component" value="Unassembled WGS sequence"/>
</dbReference>
<name>A0A7W6JPX5_9SPHN</name>
<dbReference type="GO" id="GO:0016491">
    <property type="term" value="F:oxidoreductase activity"/>
    <property type="evidence" value="ECO:0007669"/>
    <property type="project" value="UniProtKB-KW"/>
</dbReference>
<evidence type="ECO:0000256" key="3">
    <source>
        <dbReference type="RuleBase" id="RU000363"/>
    </source>
</evidence>
<feature type="region of interest" description="Disordered" evidence="4">
    <location>
        <begin position="178"/>
        <end position="203"/>
    </location>
</feature>
<accession>A0A7W6JPX5</accession>
<dbReference type="PRINTS" id="PR00081">
    <property type="entry name" value="GDHRDH"/>
</dbReference>
<dbReference type="Pfam" id="PF00106">
    <property type="entry name" value="adh_short"/>
    <property type="match status" value="1"/>
</dbReference>
<dbReference type="PANTHER" id="PTHR24321">
    <property type="entry name" value="DEHYDROGENASES, SHORT CHAIN"/>
    <property type="match status" value="1"/>
</dbReference>
<dbReference type="AlphaFoldDB" id="A0A7W6JPX5"/>
<evidence type="ECO:0000256" key="2">
    <source>
        <dbReference type="ARBA" id="ARBA00023002"/>
    </source>
</evidence>
<dbReference type="CDD" id="cd05233">
    <property type="entry name" value="SDR_c"/>
    <property type="match status" value="1"/>
</dbReference>
<dbReference type="PANTHER" id="PTHR24321:SF8">
    <property type="entry name" value="ESTRADIOL 17-BETA-DEHYDROGENASE 8-RELATED"/>
    <property type="match status" value="1"/>
</dbReference>
<dbReference type="InterPro" id="IPR036291">
    <property type="entry name" value="NAD(P)-bd_dom_sf"/>
</dbReference>
<dbReference type="RefSeq" id="WP_183995032.1">
    <property type="nucleotide sequence ID" value="NZ_JACIEH010000001.1"/>
</dbReference>
<evidence type="ECO:0000256" key="4">
    <source>
        <dbReference type="SAM" id="MobiDB-lite"/>
    </source>
</evidence>
<dbReference type="InterPro" id="IPR020904">
    <property type="entry name" value="Sc_DH/Rdtase_CS"/>
</dbReference>
<dbReference type="PROSITE" id="PS00061">
    <property type="entry name" value="ADH_SHORT"/>
    <property type="match status" value="1"/>
</dbReference>
<comment type="caution">
    <text evidence="5">The sequence shown here is derived from an EMBL/GenBank/DDBJ whole genome shotgun (WGS) entry which is preliminary data.</text>
</comment>
<sequence length="239" mass="24921">MNLDLDNKVVIVSGGASGIGAAVVSVLASEGAIPFILDSILPPAELLARTGAPAQIVDFADSAACAAAVQRVASRFGRIDALVNGARRETEAEEVEPAFASVTRNLAYYHLMTQHCLPHLRRTRGAIVSIASQASLEFDESASYVAAKAGIVGLTREWATLLARDGIRVNAVIPAGAPAAPFPRTDPGTRRTAPTQPPQTDAGEVASVTAFLLSERAGPTTGQWLCIDGSYQPPVHSLV</sequence>
<feature type="compositionally biased region" description="Low complexity" evidence="4">
    <location>
        <begin position="190"/>
        <end position="203"/>
    </location>
</feature>
<protein>
    <submittedName>
        <fullName evidence="5">L-fucose dehydrogenase</fullName>
    </submittedName>
</protein>
<proteinExistence type="inferred from homology"/>
<comment type="similarity">
    <text evidence="1 3">Belongs to the short-chain dehydrogenases/reductases (SDR) family.</text>
</comment>
<organism evidence="5 6">
    <name type="scientific">Sphingomonas kyeonggiensis</name>
    <dbReference type="NCBI Taxonomy" id="1268553"/>
    <lineage>
        <taxon>Bacteria</taxon>
        <taxon>Pseudomonadati</taxon>
        <taxon>Pseudomonadota</taxon>
        <taxon>Alphaproteobacteria</taxon>
        <taxon>Sphingomonadales</taxon>
        <taxon>Sphingomonadaceae</taxon>
        <taxon>Sphingomonas</taxon>
    </lineage>
</organism>
<keyword evidence="2" id="KW-0560">Oxidoreductase</keyword>